<evidence type="ECO:0000313" key="1">
    <source>
        <dbReference type="EMBL" id="MDR6723979.1"/>
    </source>
</evidence>
<reference evidence="1" key="1">
    <citation type="submission" date="2023-07" db="EMBL/GenBank/DDBJ databases">
        <title>Sorghum-associated microbial communities from plants grown in Nebraska, USA.</title>
        <authorList>
            <person name="Schachtman D."/>
        </authorList>
    </citation>
    <scope>NUCLEOTIDE SEQUENCE</scope>
    <source>
        <strain evidence="1">BE80</strain>
    </source>
</reference>
<organism evidence="1 2">
    <name type="scientific">Paenibacillus amylolyticus</name>
    <dbReference type="NCBI Taxonomy" id="1451"/>
    <lineage>
        <taxon>Bacteria</taxon>
        <taxon>Bacillati</taxon>
        <taxon>Bacillota</taxon>
        <taxon>Bacilli</taxon>
        <taxon>Bacillales</taxon>
        <taxon>Paenibacillaceae</taxon>
        <taxon>Paenibacillus</taxon>
    </lineage>
</organism>
<protein>
    <submittedName>
        <fullName evidence="1">Uncharacterized protein</fullName>
    </submittedName>
</protein>
<evidence type="ECO:0000313" key="2">
    <source>
        <dbReference type="Proteomes" id="UP001254832"/>
    </source>
</evidence>
<dbReference type="AlphaFoldDB" id="A0AAP5LR02"/>
<proteinExistence type="predicted"/>
<comment type="caution">
    <text evidence="1">The sequence shown here is derived from an EMBL/GenBank/DDBJ whole genome shotgun (WGS) entry which is preliminary data.</text>
</comment>
<dbReference type="EMBL" id="JAVDTR010000006">
    <property type="protein sequence ID" value="MDR6723979.1"/>
    <property type="molecule type" value="Genomic_DNA"/>
</dbReference>
<accession>A0AAP5LR02</accession>
<dbReference type="RefSeq" id="WP_310139702.1">
    <property type="nucleotide sequence ID" value="NZ_JAVDTR010000006.1"/>
</dbReference>
<gene>
    <name evidence="1" type="ORF">J2W91_002441</name>
</gene>
<sequence>MTDTIKSLYAGVAPPANTVVYTVPEGKYAVVKSIVLCNPNSIETNFTVLIAGMHVAYGHILKPNSTLAIDNLDVPMLTGTQIIVFSASNSPLTAYISGFERDYVQSEYSYTLATGNSTTGIYTGEDRLIKSIVIVGGIGSTDGKFTIQVAGQTIINSYTIKPRDTLILPSTNVFHPKERNLNINISSAASTVYFGVIWERLLS</sequence>
<name>A0AAP5LR02_PAEAM</name>
<dbReference type="Proteomes" id="UP001254832">
    <property type="component" value="Unassembled WGS sequence"/>
</dbReference>